<evidence type="ECO:0000313" key="1">
    <source>
        <dbReference type="EMBL" id="CAN0517706.1"/>
    </source>
</evidence>
<reference evidence="1" key="1">
    <citation type="submission" date="2023-05" db="EMBL/GenBank/DDBJ databases">
        <authorList>
            <consortium name="ELIXIR-Norway"/>
        </authorList>
    </citation>
    <scope>NUCLEOTIDE SEQUENCE</scope>
</reference>
<dbReference type="Proteomes" id="UP001162501">
    <property type="component" value="Chromosome 4"/>
</dbReference>
<accession>A0AC59ZVK5</accession>
<sequence length="163" mass="17719">MPGPESPPCHARDSRAAAGAGAQPAMGGQSWVTGHRKPLNGAPPCLSPDRDPRPPHPDLAYSTRRVYRPLHLPRTRWGRPCRSWGPRGRDPIPRFPTFRTRSARLCQVAPDSSVRLPRGAIPVSLGGPAPQWQVDYGAEAPQVPAFKGFHSAGGRETRAPRHP</sequence>
<dbReference type="EMBL" id="OX596088">
    <property type="protein sequence ID" value="CAN0517706.1"/>
    <property type="molecule type" value="Genomic_DNA"/>
</dbReference>
<organism evidence="1 2">
    <name type="scientific">Rangifer tarandus platyrhynchus</name>
    <name type="common">Svalbard reindeer</name>
    <dbReference type="NCBI Taxonomy" id="3082113"/>
    <lineage>
        <taxon>Eukaryota</taxon>
        <taxon>Metazoa</taxon>
        <taxon>Chordata</taxon>
        <taxon>Craniata</taxon>
        <taxon>Vertebrata</taxon>
        <taxon>Euteleostomi</taxon>
        <taxon>Mammalia</taxon>
        <taxon>Eutheria</taxon>
        <taxon>Laurasiatheria</taxon>
        <taxon>Artiodactyla</taxon>
        <taxon>Ruminantia</taxon>
        <taxon>Pecora</taxon>
        <taxon>Cervidae</taxon>
        <taxon>Odocoileinae</taxon>
        <taxon>Rangifer</taxon>
    </lineage>
</organism>
<name>A0AC59ZVK5_RANTA</name>
<evidence type="ECO:0000313" key="2">
    <source>
        <dbReference type="Proteomes" id="UP001162501"/>
    </source>
</evidence>
<reference evidence="1" key="2">
    <citation type="submission" date="2025-03" db="EMBL/GenBank/DDBJ databases">
        <authorList>
            <consortium name="ELIXIR-Norway"/>
            <consortium name="Elixir Norway"/>
        </authorList>
    </citation>
    <scope>NUCLEOTIDE SEQUENCE</scope>
</reference>
<protein>
    <submittedName>
        <fullName evidence="1">Uncharacterized protein</fullName>
    </submittedName>
</protein>
<proteinExistence type="predicted"/>
<gene>
    <name evidence="1" type="ORF">MRATA1EN22A_LOCUS23656</name>
</gene>